<feature type="domain" description="Siphovirus-type tail component RIFT-related" evidence="1">
    <location>
        <begin position="10"/>
        <end position="103"/>
    </location>
</feature>
<dbReference type="AlphaFoldDB" id="S2NC91"/>
<organism evidence="2 3">
    <name type="scientific">Lacticaseibacillus paracasei subsp. paracasei Lpp225</name>
    <dbReference type="NCBI Taxonomy" id="1256225"/>
    <lineage>
        <taxon>Bacteria</taxon>
        <taxon>Bacillati</taxon>
        <taxon>Bacillota</taxon>
        <taxon>Bacilli</taxon>
        <taxon>Lactobacillales</taxon>
        <taxon>Lactobacillaceae</taxon>
        <taxon>Lacticaseibacillus</taxon>
    </lineage>
</organism>
<gene>
    <name evidence="2" type="ORF">Lpp225_0833</name>
</gene>
<accession>S2NC91</accession>
<protein>
    <submittedName>
        <fullName evidence="2">Phage protein Phage tail protein</fullName>
    </submittedName>
</protein>
<dbReference type="InterPro" id="IPR008841">
    <property type="entry name" value="Siphovirus-type_tail_N"/>
</dbReference>
<name>S2NC91_LACPA</name>
<dbReference type="Pfam" id="PF05709">
    <property type="entry name" value="Sipho_tail"/>
    <property type="match status" value="1"/>
</dbReference>
<dbReference type="EMBL" id="ANMM01000005">
    <property type="protein sequence ID" value="EPC38477.1"/>
    <property type="molecule type" value="Genomic_DNA"/>
</dbReference>
<dbReference type="Proteomes" id="UP000014270">
    <property type="component" value="Unassembled WGS sequence"/>
</dbReference>
<sequence>MDLLVEKLDGSRYYLSQYKVLITDFEESAPSVTRNSKQLDQRNGNIDFGGWHTDKTINITGYYRADDMDEEEMLREKLYALLSDPDGYYITQLKTAPSVAMERPGETSGGYYDKLKDYPSHKRFLVYTEAPEIELVGNVNGTLLYKLTAEFKTMKLPYGETPAVDVAIDSDSPYKDVPVNMLVDSGFESGKTPSGIVWGTSGDDNRRVAKVVSATPTFPTPFGKYMLRIENQSSDSSISPDQYIVVPLAKPVTIKSGETWTYSYKYASAGSAIGQASDYLTTNDLSPIFGLSMGHGNRDTDGGQDTWHQFSATMTATSDITVTHYRFGFVKTYAGGGWICIDNIKLEKNKTASPWSPNPADPEYSNVSVPYSGSVPCNQLEQGFTVQFTATGSASSLSFKIDDTDLTSTSTVAAGDVFMFSGFSYTQNGLSIVSKTNKAYFILQPDKPNKITCNVSGSVKILGFQNLYA</sequence>
<evidence type="ECO:0000259" key="1">
    <source>
        <dbReference type="Pfam" id="PF05709"/>
    </source>
</evidence>
<reference evidence="2 3" key="1">
    <citation type="journal article" date="2013" name="PLoS ONE">
        <title>Lactobacillus paracasei comparative genomics: towards species pan-genome definition and exploitation of diversity.</title>
        <authorList>
            <person name="Smokvina T."/>
            <person name="Wels M."/>
            <person name="Polka J."/>
            <person name="Chervaux C."/>
            <person name="Brisse S."/>
            <person name="Boekhorst J."/>
            <person name="van Hylckama Vlieg J.E."/>
            <person name="Siezen R.J."/>
        </authorList>
    </citation>
    <scope>NUCLEOTIDE SEQUENCE [LARGE SCALE GENOMIC DNA]</scope>
    <source>
        <strain evidence="2 3">Lpp225</strain>
    </source>
</reference>
<evidence type="ECO:0000313" key="3">
    <source>
        <dbReference type="Proteomes" id="UP000014270"/>
    </source>
</evidence>
<comment type="caution">
    <text evidence="2">The sequence shown here is derived from an EMBL/GenBank/DDBJ whole genome shotgun (WGS) entry which is preliminary data.</text>
</comment>
<dbReference type="Gene3D" id="2.60.120.260">
    <property type="entry name" value="Galactose-binding domain-like"/>
    <property type="match status" value="1"/>
</dbReference>
<proteinExistence type="predicted"/>
<evidence type="ECO:0000313" key="2">
    <source>
        <dbReference type="EMBL" id="EPC38477.1"/>
    </source>
</evidence>
<dbReference type="PATRIC" id="fig|1256225.3.peg.864"/>